<dbReference type="EMBL" id="PZQS01000005">
    <property type="protein sequence ID" value="PVD29599.1"/>
    <property type="molecule type" value="Genomic_DNA"/>
</dbReference>
<dbReference type="GO" id="GO:0008270">
    <property type="term" value="F:zinc ion binding"/>
    <property type="evidence" value="ECO:0007669"/>
    <property type="project" value="UniProtKB-KW"/>
</dbReference>
<comment type="caution">
    <text evidence="7">The sequence shown here is derived from an EMBL/GenBank/DDBJ whole genome shotgun (WGS) entry which is preliminary data.</text>
</comment>
<keyword evidence="1" id="KW-0479">Metal-binding</keyword>
<reference evidence="7 8" key="1">
    <citation type="submission" date="2018-04" db="EMBL/GenBank/DDBJ databases">
        <title>The genome of golden apple snail Pomacea canaliculata provides insight into stress tolerance and invasive adaptation.</title>
        <authorList>
            <person name="Liu C."/>
            <person name="Liu B."/>
            <person name="Ren Y."/>
            <person name="Zhang Y."/>
            <person name="Wang H."/>
            <person name="Li S."/>
            <person name="Jiang F."/>
            <person name="Yin L."/>
            <person name="Zhang G."/>
            <person name="Qian W."/>
            <person name="Fan W."/>
        </authorList>
    </citation>
    <scope>NUCLEOTIDE SEQUENCE [LARGE SCALE GENOMIC DNA]</scope>
    <source>
        <strain evidence="7">SZHN2017</strain>
        <tissue evidence="7">Muscle</tissue>
    </source>
</reference>
<keyword evidence="8" id="KW-1185">Reference proteome</keyword>
<dbReference type="Gene3D" id="6.10.140.2220">
    <property type="match status" value="1"/>
</dbReference>
<proteinExistence type="predicted"/>
<evidence type="ECO:0000256" key="1">
    <source>
        <dbReference type="ARBA" id="ARBA00022723"/>
    </source>
</evidence>
<dbReference type="InterPro" id="IPR002893">
    <property type="entry name" value="Znf_MYND"/>
</dbReference>
<dbReference type="SUPFAM" id="SSF144232">
    <property type="entry name" value="HIT/MYND zinc finger-like"/>
    <property type="match status" value="1"/>
</dbReference>
<gene>
    <name evidence="7" type="ORF">C0Q70_08854</name>
</gene>
<sequence length="357" mass="39697">MADSGKPEKKMEKVDLGFVDECDLRLLKSHHFPSKVGGKPAWLSLNPIPRPEDLSCPKCGSPQLFLLQVYAPRDSRDDTFHRIIFVFVCRNPACCVANSTENFRVFRSQLGRINDFFSSDPPPDDPEADEVGESNRPDAKNFQPLCAVCGCAGPKVCGRCHRQNYCSKEHQTIHWKAGHKTSCSTTISQTAGTEVDCHVLFPEAELTIDAEDLSVESTEESCQLPESSQADASNASAQYSNEELEQIARQETEDDKQFQKFKKRVAHEPDQVLRYCKGGQPLWVSAENKARTEDIPNCSCGAHREFEFQVMPQLLNYLGVDSTSASLDWGTLCVYTCSESCSIGTTMSQNLSGSKTF</sequence>
<keyword evidence="2 4" id="KW-0863">Zinc-finger</keyword>
<keyword evidence="3" id="KW-0862">Zinc</keyword>
<dbReference type="GO" id="GO:0005634">
    <property type="term" value="C:nucleus"/>
    <property type="evidence" value="ECO:0007669"/>
    <property type="project" value="TreeGrafter"/>
</dbReference>
<dbReference type="Proteomes" id="UP000245119">
    <property type="component" value="Linkage Group LG5"/>
</dbReference>
<dbReference type="PANTHER" id="PTHR12298:SF4">
    <property type="entry name" value="PROGRAMMED CELL DEATH PROTEIN 2"/>
    <property type="match status" value="1"/>
</dbReference>
<dbReference type="OMA" id="HQVIRYS"/>
<dbReference type="GO" id="GO:0005737">
    <property type="term" value="C:cytoplasm"/>
    <property type="evidence" value="ECO:0007669"/>
    <property type="project" value="InterPro"/>
</dbReference>
<dbReference type="PANTHER" id="PTHR12298">
    <property type="entry name" value="PCDC2 PROGRAMMED CELL DEATH PROTEIN 2 -RELATED"/>
    <property type="match status" value="1"/>
</dbReference>
<feature type="compositionally biased region" description="Low complexity" evidence="5">
    <location>
        <begin position="227"/>
        <end position="241"/>
    </location>
</feature>
<protein>
    <recommendedName>
        <fullName evidence="6">MYND-type domain-containing protein</fullName>
    </recommendedName>
</protein>
<feature type="domain" description="MYND-type" evidence="6">
    <location>
        <begin position="146"/>
        <end position="183"/>
    </location>
</feature>
<feature type="compositionally biased region" description="Acidic residues" evidence="5">
    <location>
        <begin position="122"/>
        <end position="132"/>
    </location>
</feature>
<evidence type="ECO:0000313" key="7">
    <source>
        <dbReference type="EMBL" id="PVD29599.1"/>
    </source>
</evidence>
<dbReference type="PROSITE" id="PS01360">
    <property type="entry name" value="ZF_MYND_1"/>
    <property type="match status" value="1"/>
</dbReference>
<feature type="region of interest" description="Disordered" evidence="5">
    <location>
        <begin position="215"/>
        <end position="242"/>
    </location>
</feature>
<evidence type="ECO:0000313" key="8">
    <source>
        <dbReference type="Proteomes" id="UP000245119"/>
    </source>
</evidence>
<dbReference type="STRING" id="400727.A0A2T7P865"/>
<dbReference type="Pfam" id="PF01753">
    <property type="entry name" value="zf-MYND"/>
    <property type="match status" value="1"/>
</dbReference>
<accession>A0A2T7P865</accession>
<dbReference type="Pfam" id="PF04194">
    <property type="entry name" value="PDCD2_C"/>
    <property type="match status" value="1"/>
</dbReference>
<evidence type="ECO:0000256" key="5">
    <source>
        <dbReference type="SAM" id="MobiDB-lite"/>
    </source>
</evidence>
<evidence type="ECO:0000259" key="6">
    <source>
        <dbReference type="PROSITE" id="PS50865"/>
    </source>
</evidence>
<dbReference type="AlphaFoldDB" id="A0A2T7P865"/>
<feature type="region of interest" description="Disordered" evidence="5">
    <location>
        <begin position="117"/>
        <end position="136"/>
    </location>
</feature>
<evidence type="ECO:0000256" key="4">
    <source>
        <dbReference type="PROSITE-ProRule" id="PRU00134"/>
    </source>
</evidence>
<dbReference type="InterPro" id="IPR007320">
    <property type="entry name" value="PDCD2_C"/>
</dbReference>
<name>A0A2T7P865_POMCA</name>
<evidence type="ECO:0000256" key="3">
    <source>
        <dbReference type="ARBA" id="ARBA00022833"/>
    </source>
</evidence>
<dbReference type="OrthoDB" id="443682at2759"/>
<organism evidence="7 8">
    <name type="scientific">Pomacea canaliculata</name>
    <name type="common">Golden apple snail</name>
    <dbReference type="NCBI Taxonomy" id="400727"/>
    <lineage>
        <taxon>Eukaryota</taxon>
        <taxon>Metazoa</taxon>
        <taxon>Spiralia</taxon>
        <taxon>Lophotrochozoa</taxon>
        <taxon>Mollusca</taxon>
        <taxon>Gastropoda</taxon>
        <taxon>Caenogastropoda</taxon>
        <taxon>Architaenioglossa</taxon>
        <taxon>Ampullarioidea</taxon>
        <taxon>Ampullariidae</taxon>
        <taxon>Pomacea</taxon>
    </lineage>
</organism>
<dbReference type="PROSITE" id="PS50865">
    <property type="entry name" value="ZF_MYND_2"/>
    <property type="match status" value="1"/>
</dbReference>
<evidence type="ECO:0000256" key="2">
    <source>
        <dbReference type="ARBA" id="ARBA00022771"/>
    </source>
</evidence>